<organism evidence="1">
    <name type="scientific">Myoviridae sp. ctTK08</name>
    <dbReference type="NCBI Taxonomy" id="2826656"/>
    <lineage>
        <taxon>Viruses</taxon>
        <taxon>Duplodnaviria</taxon>
        <taxon>Heunggongvirae</taxon>
        <taxon>Uroviricota</taxon>
        <taxon>Caudoviricetes</taxon>
    </lineage>
</organism>
<reference evidence="1" key="1">
    <citation type="journal article" date="2021" name="Proc. Natl. Acad. Sci. U.S.A.">
        <title>A Catalog of Tens of Thousands of Viruses from Human Metagenomes Reveals Hidden Associations with Chronic Diseases.</title>
        <authorList>
            <person name="Tisza M.J."/>
            <person name="Buck C.B."/>
        </authorList>
    </citation>
    <scope>NUCLEOTIDE SEQUENCE</scope>
    <source>
        <strain evidence="1">CtTK08</strain>
    </source>
</reference>
<protein>
    <submittedName>
        <fullName evidence="1">Uncharacterized protein</fullName>
    </submittedName>
</protein>
<evidence type="ECO:0000313" key="1">
    <source>
        <dbReference type="EMBL" id="DAE23331.1"/>
    </source>
</evidence>
<name>A0A8S5QWU9_9CAUD</name>
<accession>A0A8S5QWU9</accession>
<sequence length="302" mass="34803">MKSPSASQILAAQRKAKKSKAIDRAYKKPIQRRPAPKTTEALRRQQIHGEQYTPEQIDAESRKFWGYYNDLVYCRNIPDSRASFERLIFCIRYICIIWGLYQEPQRSYWLDILDAATAALNNELTTREQSPNQRRAVLSALKELSYIVYGAFKLVNRKTAATIYCHQVGVEVRDQVANLYEIPEAVYISLLAIIQGESLRACAKRYQIKENELRQAVLAASEYLYRIAESDDKSIGIQRAQSIPDLRNPQWRKWGDPQTISSAANYARWLCQQAEQQTGISIGRNLEARETKIAAQFMKEMI</sequence>
<dbReference type="EMBL" id="BK015751">
    <property type="protein sequence ID" value="DAE23331.1"/>
    <property type="molecule type" value="Genomic_DNA"/>
</dbReference>
<proteinExistence type="predicted"/>